<proteinExistence type="predicted"/>
<evidence type="ECO:0000259" key="1">
    <source>
        <dbReference type="PROSITE" id="PS50943"/>
    </source>
</evidence>
<dbReference type="eggNOG" id="COG1396">
    <property type="taxonomic scope" value="Bacteria"/>
</dbReference>
<dbReference type="InterPro" id="IPR010982">
    <property type="entry name" value="Lambda_DNA-bd_dom_sf"/>
</dbReference>
<dbReference type="Proteomes" id="UP000000657">
    <property type="component" value="Chromosome"/>
</dbReference>
<dbReference type="HOGENOM" id="CLU_055817_1_1_11"/>
<accession>Q0RTA8</accession>
<dbReference type="AlphaFoldDB" id="Q0RTA8"/>
<dbReference type="SMART" id="SM00530">
    <property type="entry name" value="HTH_XRE"/>
    <property type="match status" value="1"/>
</dbReference>
<evidence type="ECO:0000313" key="3">
    <source>
        <dbReference type="Proteomes" id="UP000000657"/>
    </source>
</evidence>
<dbReference type="GO" id="GO:0003677">
    <property type="term" value="F:DNA binding"/>
    <property type="evidence" value="ECO:0007669"/>
    <property type="project" value="UniProtKB-KW"/>
</dbReference>
<keyword evidence="2" id="KW-0238">DNA-binding</keyword>
<keyword evidence="3" id="KW-1185">Reference proteome</keyword>
<dbReference type="PROSITE" id="PS50943">
    <property type="entry name" value="HTH_CROC1"/>
    <property type="match status" value="1"/>
</dbReference>
<dbReference type="CDD" id="cd00093">
    <property type="entry name" value="HTH_XRE"/>
    <property type="match status" value="1"/>
</dbReference>
<dbReference type="SUPFAM" id="SSF47413">
    <property type="entry name" value="lambda repressor-like DNA-binding domains"/>
    <property type="match status" value="1"/>
</dbReference>
<dbReference type="Gene3D" id="1.10.260.40">
    <property type="entry name" value="lambda repressor-like DNA-binding domains"/>
    <property type="match status" value="1"/>
</dbReference>
<dbReference type="EMBL" id="CT573213">
    <property type="protein sequence ID" value="CAJ59193.1"/>
    <property type="molecule type" value="Genomic_DNA"/>
</dbReference>
<dbReference type="Pfam" id="PF19054">
    <property type="entry name" value="DUF5753"/>
    <property type="match status" value="1"/>
</dbReference>
<dbReference type="InterPro" id="IPR043917">
    <property type="entry name" value="DUF5753"/>
</dbReference>
<evidence type="ECO:0000313" key="2">
    <source>
        <dbReference type="EMBL" id="CAJ59193.1"/>
    </source>
</evidence>
<sequence length="330" mass="36904">MAPASTACKSFCNSFATQSCALCMRSGDPVAGCTHHSQQTEGLAMATSGGPTVRRRRLGAELRRLREAADVSVDEVCQLLRCSVSKVSRMENGRVPVRTRDVSDLLNLYGVTEGERRDALMALARESRRHGWWHSYHDVVPAWFEIYIGLEGDAASIQVYEPQLVHGLLQTGDYARQVIRADDPEADDEEVERKIALRMDRQRRLTAPDHPRLWVVLDEAVLRREIGGRAVMRDQLDFLAKRSELPNVTIQVLPFAVGAHAGLGSAFSILGFPDSEDHEVVYIEEAAGSLYIERAAEVRRYKLKMNHLLAAALRPEESTQMILSVVKELR</sequence>
<dbReference type="InterPro" id="IPR001387">
    <property type="entry name" value="Cro/C1-type_HTH"/>
</dbReference>
<dbReference type="Pfam" id="PF13560">
    <property type="entry name" value="HTH_31"/>
    <property type="match status" value="1"/>
</dbReference>
<dbReference type="STRING" id="326424.FRAAL0518"/>
<gene>
    <name evidence="2" type="ordered locus">FRAAL0518</name>
</gene>
<name>Q0RTA8_FRAAA</name>
<dbReference type="KEGG" id="fal:FRAAL0518"/>
<feature type="domain" description="HTH cro/C1-type" evidence="1">
    <location>
        <begin position="62"/>
        <end position="116"/>
    </location>
</feature>
<reference evidence="2 3" key="1">
    <citation type="journal article" date="2007" name="Genome Res.">
        <title>Genome characteristics of facultatively symbiotic Frankia sp. strains reflect host range and host plant biogeography.</title>
        <authorList>
            <person name="Normand P."/>
            <person name="Lapierre P."/>
            <person name="Tisa L.S."/>
            <person name="Gogarten J.P."/>
            <person name="Alloisio N."/>
            <person name="Bagnarol E."/>
            <person name="Bassi C.A."/>
            <person name="Berry A.M."/>
            <person name="Bickhart D.M."/>
            <person name="Choisne N."/>
            <person name="Couloux A."/>
            <person name="Cournoyer B."/>
            <person name="Cruveiller S."/>
            <person name="Daubin V."/>
            <person name="Demange N."/>
            <person name="Francino M.P."/>
            <person name="Goltsman E."/>
            <person name="Huang Y."/>
            <person name="Kopp O.R."/>
            <person name="Labarre L."/>
            <person name="Lapidus A."/>
            <person name="Lavire C."/>
            <person name="Marechal J."/>
            <person name="Martinez M."/>
            <person name="Mastronunzio J.E."/>
            <person name="Mullin B.C."/>
            <person name="Niemann J."/>
            <person name="Pujic P."/>
            <person name="Rawnsley T."/>
            <person name="Rouy Z."/>
            <person name="Schenowitz C."/>
            <person name="Sellstedt A."/>
            <person name="Tavares F."/>
            <person name="Tomkins J.P."/>
            <person name="Vallenet D."/>
            <person name="Valverde C."/>
            <person name="Wall L.G."/>
            <person name="Wang Y."/>
            <person name="Medigue C."/>
            <person name="Benson D.R."/>
        </authorList>
    </citation>
    <scope>NUCLEOTIDE SEQUENCE [LARGE SCALE GENOMIC DNA]</scope>
    <source>
        <strain evidence="3">DSM 45986 / CECT 9034 / ACN14a</strain>
    </source>
</reference>
<organism evidence="2 3">
    <name type="scientific">Frankia alni (strain DSM 45986 / CECT 9034 / ACN14a)</name>
    <dbReference type="NCBI Taxonomy" id="326424"/>
    <lineage>
        <taxon>Bacteria</taxon>
        <taxon>Bacillati</taxon>
        <taxon>Actinomycetota</taxon>
        <taxon>Actinomycetes</taxon>
        <taxon>Frankiales</taxon>
        <taxon>Frankiaceae</taxon>
        <taxon>Frankia</taxon>
    </lineage>
</organism>
<protein>
    <submittedName>
        <fullName evidence="2">DNA-binding protein</fullName>
    </submittedName>
</protein>